<dbReference type="Proteomes" id="UP000828048">
    <property type="component" value="Chromosome 11"/>
</dbReference>
<protein>
    <submittedName>
        <fullName evidence="1">Uncharacterized protein</fullName>
    </submittedName>
</protein>
<evidence type="ECO:0000313" key="2">
    <source>
        <dbReference type="Proteomes" id="UP000828048"/>
    </source>
</evidence>
<reference evidence="1 2" key="1">
    <citation type="journal article" date="2021" name="Hortic Res">
        <title>High-quality reference genome and annotation aids understanding of berry development for evergreen blueberry (Vaccinium darrowii).</title>
        <authorList>
            <person name="Yu J."/>
            <person name="Hulse-Kemp A.M."/>
            <person name="Babiker E."/>
            <person name="Staton M."/>
        </authorList>
    </citation>
    <scope>NUCLEOTIDE SEQUENCE [LARGE SCALE GENOMIC DNA]</scope>
    <source>
        <strain evidence="2">cv. NJ 8807/NJ 8810</strain>
        <tissue evidence="1">Young leaf</tissue>
    </source>
</reference>
<accession>A0ACB7YKB1</accession>
<gene>
    <name evidence="1" type="ORF">Vadar_008297</name>
</gene>
<sequence length="122" mass="13384">MGTSGETEALVVQNRGRSSTRNTGGDRNRSKDKSRSKSRGKSKPRNEIECYYCHKLGHMRSECRFLKKDQKKGKVGESSGEKDTAAVVSDGDVIIICDDGFVGLTGQDSSWIVENLSAVKKL</sequence>
<keyword evidence="2" id="KW-1185">Reference proteome</keyword>
<evidence type="ECO:0000313" key="1">
    <source>
        <dbReference type="EMBL" id="KAH7853940.1"/>
    </source>
</evidence>
<comment type="caution">
    <text evidence="1">The sequence shown here is derived from an EMBL/GenBank/DDBJ whole genome shotgun (WGS) entry which is preliminary data.</text>
</comment>
<organism evidence="1 2">
    <name type="scientific">Vaccinium darrowii</name>
    <dbReference type="NCBI Taxonomy" id="229202"/>
    <lineage>
        <taxon>Eukaryota</taxon>
        <taxon>Viridiplantae</taxon>
        <taxon>Streptophyta</taxon>
        <taxon>Embryophyta</taxon>
        <taxon>Tracheophyta</taxon>
        <taxon>Spermatophyta</taxon>
        <taxon>Magnoliopsida</taxon>
        <taxon>eudicotyledons</taxon>
        <taxon>Gunneridae</taxon>
        <taxon>Pentapetalae</taxon>
        <taxon>asterids</taxon>
        <taxon>Ericales</taxon>
        <taxon>Ericaceae</taxon>
        <taxon>Vaccinioideae</taxon>
        <taxon>Vaccinieae</taxon>
        <taxon>Vaccinium</taxon>
    </lineage>
</organism>
<name>A0ACB7YKB1_9ERIC</name>
<proteinExistence type="predicted"/>
<dbReference type="EMBL" id="CM037161">
    <property type="protein sequence ID" value="KAH7853940.1"/>
    <property type="molecule type" value="Genomic_DNA"/>
</dbReference>